<accession>A0A9W6WVK2</accession>
<comment type="caution">
    <text evidence="2">The sequence shown here is derived from an EMBL/GenBank/DDBJ whole genome shotgun (WGS) entry which is preliminary data.</text>
</comment>
<name>A0A9W6WVK2_9STRA</name>
<dbReference type="Proteomes" id="UP001165121">
    <property type="component" value="Unassembled WGS sequence"/>
</dbReference>
<dbReference type="AlphaFoldDB" id="A0A9W6WVK2"/>
<feature type="region of interest" description="Disordered" evidence="1">
    <location>
        <begin position="25"/>
        <end position="53"/>
    </location>
</feature>
<protein>
    <submittedName>
        <fullName evidence="2">Unnamed protein product</fullName>
    </submittedName>
</protein>
<dbReference type="EMBL" id="BSXT01000128">
    <property type="protein sequence ID" value="GMF18408.1"/>
    <property type="molecule type" value="Genomic_DNA"/>
</dbReference>
<dbReference type="OrthoDB" id="128965at2759"/>
<keyword evidence="3" id="KW-1185">Reference proteome</keyword>
<sequence length="268" mass="29768">MIAAVMRTSTTTVPSVEKMIAADSMKTPQREGLPARAVASNQQNQDADDEEDDLNDMGWWNVLTPAQQRGMVKRLVAATPMAPTPAPAAQTIVVREQQSRRKELKIDDFKGKPGESVEAWLASVLEEVKSQERLGGATSTAGELFSGAVQHLKGKAQKWYISLTETMELDDCTVAFLVERMRAKYGRRDNAWQILQRLAKRVQQPGERLRDFADCLLDIGFGKRAPAETYVEAFLNGMNTEVMSTQTRGTDPQTLKEAVQYAEDKCGE</sequence>
<evidence type="ECO:0000256" key="1">
    <source>
        <dbReference type="SAM" id="MobiDB-lite"/>
    </source>
</evidence>
<proteinExistence type="predicted"/>
<evidence type="ECO:0000313" key="3">
    <source>
        <dbReference type="Proteomes" id="UP001165121"/>
    </source>
</evidence>
<evidence type="ECO:0000313" key="2">
    <source>
        <dbReference type="EMBL" id="GMF18408.1"/>
    </source>
</evidence>
<organism evidence="2 3">
    <name type="scientific">Phytophthora fragariaefolia</name>
    <dbReference type="NCBI Taxonomy" id="1490495"/>
    <lineage>
        <taxon>Eukaryota</taxon>
        <taxon>Sar</taxon>
        <taxon>Stramenopiles</taxon>
        <taxon>Oomycota</taxon>
        <taxon>Peronosporomycetes</taxon>
        <taxon>Peronosporales</taxon>
        <taxon>Peronosporaceae</taxon>
        <taxon>Phytophthora</taxon>
    </lineage>
</organism>
<reference evidence="2" key="1">
    <citation type="submission" date="2023-04" db="EMBL/GenBank/DDBJ databases">
        <title>Phytophthora fragariaefolia NBRC 109709.</title>
        <authorList>
            <person name="Ichikawa N."/>
            <person name="Sato H."/>
            <person name="Tonouchi N."/>
        </authorList>
    </citation>
    <scope>NUCLEOTIDE SEQUENCE</scope>
    <source>
        <strain evidence="2">NBRC 109709</strain>
    </source>
</reference>
<gene>
    <name evidence="2" type="ORF">Pfra01_000160400</name>
</gene>